<feature type="compositionally biased region" description="Low complexity" evidence="1">
    <location>
        <begin position="399"/>
        <end position="418"/>
    </location>
</feature>
<feature type="region of interest" description="Disordered" evidence="1">
    <location>
        <begin position="366"/>
        <end position="418"/>
    </location>
</feature>
<evidence type="ECO:0000256" key="1">
    <source>
        <dbReference type="SAM" id="MobiDB-lite"/>
    </source>
</evidence>
<sequence length="597" mass="66855">MKAVAALNVYKKVAVIRKETDSLNYEDADGNVRTVSDLGHAASTAAPALTANKAKIEIPVPQIKMVESYDKDVPDNYDIKSSYVRYHRPSRAEWMQAIEYVADTEDETWLANNTKFGGASVAVITEGGEDGDTKKSEDPSKLNDSTSLLLNTATLDANKEDAETTQPSTRQQQLTLYMLEHIMDVLEKATGFDIIVSTSQAEQLIQEKVPQFTQIFPPSLTRRTVGIVTSKQVVAEVYNYWVNKRSKLKRPLLRRYWPVTSTDDTNPHFVFRPREKEKYKLRKTRRNDMLSFNKMKQLRNDFDGLRMVLDLVRKREEVYRAQVQMQCEWFDQKLFDIMDTSGKPRRNAKVKKREIDAVLTVPTYFDTQTGNKKGKRGRNKATGSRSVSPTPPVAAGTGNSSNNNNNKTDSTSALTGTAAASDAAPRIVAGHNFGQPAPSFLDPLPTRETFVTSWNRAVPHVTSYVESHALPTHRFRHRPRVGRGGRLVIDRLPCPGHPDTTPMTFLTAGKGLARKPAEEEHATQPALLPEPVDHKAVSRRIEEMSVAAVQEELELSTGEIPATEDNNTASLVLVKMEQYLNTDDQLWGEERFAIGPV</sequence>
<organism evidence="2 3">
    <name type="scientific">Seminavis robusta</name>
    <dbReference type="NCBI Taxonomy" id="568900"/>
    <lineage>
        <taxon>Eukaryota</taxon>
        <taxon>Sar</taxon>
        <taxon>Stramenopiles</taxon>
        <taxon>Ochrophyta</taxon>
        <taxon>Bacillariophyta</taxon>
        <taxon>Bacillariophyceae</taxon>
        <taxon>Bacillariophycidae</taxon>
        <taxon>Naviculales</taxon>
        <taxon>Naviculaceae</taxon>
        <taxon>Seminavis</taxon>
    </lineage>
</organism>
<dbReference type="GO" id="GO:0035267">
    <property type="term" value="C:NuA4 histone acetyltransferase complex"/>
    <property type="evidence" value="ECO:0007669"/>
    <property type="project" value="InterPro"/>
</dbReference>
<name>A0A9N8E044_9STRA</name>
<dbReference type="OrthoDB" id="435275at2759"/>
<accession>A0A9N8E044</accession>
<proteinExistence type="predicted"/>
<evidence type="ECO:0000313" key="2">
    <source>
        <dbReference type="EMBL" id="CAB9512073.1"/>
    </source>
</evidence>
<dbReference type="Proteomes" id="UP001153069">
    <property type="component" value="Unassembled WGS sequence"/>
</dbReference>
<dbReference type="PANTHER" id="PTHR14898">
    <property type="entry name" value="ENHANCER OF POLYCOMB"/>
    <property type="match status" value="1"/>
</dbReference>
<dbReference type="EMBL" id="CAICTM010000516">
    <property type="protein sequence ID" value="CAB9512073.1"/>
    <property type="molecule type" value="Genomic_DNA"/>
</dbReference>
<keyword evidence="3" id="KW-1185">Reference proteome</keyword>
<dbReference type="AlphaFoldDB" id="A0A9N8E044"/>
<evidence type="ECO:0000313" key="3">
    <source>
        <dbReference type="Proteomes" id="UP001153069"/>
    </source>
</evidence>
<gene>
    <name evidence="2" type="ORF">SEMRO_517_G158620.1</name>
</gene>
<comment type="caution">
    <text evidence="2">The sequence shown here is derived from an EMBL/GenBank/DDBJ whole genome shotgun (WGS) entry which is preliminary data.</text>
</comment>
<dbReference type="InterPro" id="IPR024943">
    <property type="entry name" value="Enhancer_polycomb"/>
</dbReference>
<protein>
    <submittedName>
        <fullName evidence="2">Of polycomb homolog 2</fullName>
    </submittedName>
</protein>
<dbReference type="GO" id="GO:0006357">
    <property type="term" value="P:regulation of transcription by RNA polymerase II"/>
    <property type="evidence" value="ECO:0007669"/>
    <property type="project" value="InterPro"/>
</dbReference>
<reference evidence="2" key="1">
    <citation type="submission" date="2020-06" db="EMBL/GenBank/DDBJ databases">
        <authorList>
            <consortium name="Plant Systems Biology data submission"/>
        </authorList>
    </citation>
    <scope>NUCLEOTIDE SEQUENCE</scope>
    <source>
        <strain evidence="2">D6</strain>
    </source>
</reference>